<reference evidence="3" key="1">
    <citation type="submission" date="2018-12" db="EMBL/GenBank/DDBJ databases">
        <title>Tengunoibacter tsumagoiensis gen. nov., sp. nov., Dictyobacter kobayashii sp. nov., D. alpinus sp. nov., and D. joshuensis sp. nov. and description of Dictyobacteraceae fam. nov. within the order Ktedonobacterales isolated from Tengu-no-mugimeshi.</title>
        <authorList>
            <person name="Wang C.M."/>
            <person name="Zheng Y."/>
            <person name="Sakai Y."/>
            <person name="Toyoda A."/>
            <person name="Minakuchi Y."/>
            <person name="Abe K."/>
            <person name="Yokota A."/>
            <person name="Yabe S."/>
        </authorList>
    </citation>
    <scope>NUCLEOTIDE SEQUENCE [LARGE SCALE GENOMIC DNA]</scope>
    <source>
        <strain evidence="3">S-27</strain>
    </source>
</reference>
<keyword evidence="1" id="KW-1133">Transmembrane helix</keyword>
<feature type="transmembrane region" description="Helical" evidence="1">
    <location>
        <begin position="247"/>
        <end position="267"/>
    </location>
</feature>
<keyword evidence="3" id="KW-1185">Reference proteome</keyword>
<feature type="transmembrane region" description="Helical" evidence="1">
    <location>
        <begin position="301"/>
        <end position="332"/>
    </location>
</feature>
<protein>
    <submittedName>
        <fullName evidence="2">Uncharacterized protein</fullName>
    </submittedName>
</protein>
<feature type="transmembrane region" description="Helical" evidence="1">
    <location>
        <begin position="352"/>
        <end position="372"/>
    </location>
</feature>
<sequence length="579" mass="65085">MLENVVKKVDSSLSNKNASDQQQNFIWPMLISAAIFVVSILFFDAVLHNISGFKTSVWISNKITWFGRWIPTDLTGGAHTRLAMHKTGFIEMVIFLVVMFAAYLACAWFLYRRAKSGSQTFLFWFIWAGVLVVSVIYLLTPAIMTTDVYSYSSYGRILAIYHANPYFVPPKAFPHDVVYQWLQPEWRKVVSIYGPIWTIVGALLALIGGSSQLGLVLVFRCFALLCHVMNIILIVATMRAMKRSPRLILLGTFLYAWNPLVLMETVFNGHNDIFMVTFLLLGFYFCARAQQKGTFLQWHGYLLPLVSFTAAVLVKFSAAPVLPVLVLAVAFATIQVDSKNGKLVWRRALSSAVLMTVTFVLIALVCYGPFWIGHSLRDIIRGFTSLPASSDSISSVLSIFKNYNLYHALPSALNIFKSRLLWNIVNMVAMLAPILIGCIYLWRAPGTRTMALVTLASFSGFLITTPWFFSWYLVWLIGLLPLCIAARMGRLSYTLLAFSLAFSATAFFSYYTTMVGWMLLLLKPPALTWNIWLSIGILGIPIAVLVITWLLWPRFARPETISIQDTPLDLPAADSALVK</sequence>
<gene>
    <name evidence="2" type="ORF">KDAU_27210</name>
</gene>
<evidence type="ECO:0000313" key="3">
    <source>
        <dbReference type="Proteomes" id="UP000287224"/>
    </source>
</evidence>
<dbReference type="AlphaFoldDB" id="A0A401ZEV7"/>
<feature type="transmembrane region" description="Helical" evidence="1">
    <location>
        <begin position="531"/>
        <end position="552"/>
    </location>
</feature>
<feature type="transmembrane region" description="Helical" evidence="1">
    <location>
        <begin position="420"/>
        <end position="442"/>
    </location>
</feature>
<feature type="transmembrane region" description="Helical" evidence="1">
    <location>
        <begin position="25"/>
        <end position="47"/>
    </location>
</feature>
<evidence type="ECO:0000313" key="2">
    <source>
        <dbReference type="EMBL" id="GCE05392.1"/>
    </source>
</evidence>
<keyword evidence="1" id="KW-0812">Transmembrane</keyword>
<feature type="transmembrane region" description="Helical" evidence="1">
    <location>
        <begin position="89"/>
        <end position="110"/>
    </location>
</feature>
<feature type="transmembrane region" description="Helical" evidence="1">
    <location>
        <begin position="462"/>
        <end position="484"/>
    </location>
</feature>
<feature type="transmembrane region" description="Helical" evidence="1">
    <location>
        <begin position="189"/>
        <end position="207"/>
    </location>
</feature>
<feature type="transmembrane region" description="Helical" evidence="1">
    <location>
        <begin position="122"/>
        <end position="140"/>
    </location>
</feature>
<feature type="transmembrane region" description="Helical" evidence="1">
    <location>
        <begin position="213"/>
        <end position="235"/>
    </location>
</feature>
<feature type="transmembrane region" description="Helical" evidence="1">
    <location>
        <begin position="491"/>
        <end position="511"/>
    </location>
</feature>
<name>A0A401ZEV7_9CHLR</name>
<proteinExistence type="predicted"/>
<accession>A0A401ZEV7</accession>
<keyword evidence="1" id="KW-0472">Membrane</keyword>
<organism evidence="2 3">
    <name type="scientific">Dictyobacter aurantiacus</name>
    <dbReference type="NCBI Taxonomy" id="1936993"/>
    <lineage>
        <taxon>Bacteria</taxon>
        <taxon>Bacillati</taxon>
        <taxon>Chloroflexota</taxon>
        <taxon>Ktedonobacteria</taxon>
        <taxon>Ktedonobacterales</taxon>
        <taxon>Dictyobacteraceae</taxon>
        <taxon>Dictyobacter</taxon>
    </lineage>
</organism>
<comment type="caution">
    <text evidence="2">The sequence shown here is derived from an EMBL/GenBank/DDBJ whole genome shotgun (WGS) entry which is preliminary data.</text>
</comment>
<dbReference type="EMBL" id="BIFQ01000001">
    <property type="protein sequence ID" value="GCE05392.1"/>
    <property type="molecule type" value="Genomic_DNA"/>
</dbReference>
<feature type="transmembrane region" description="Helical" evidence="1">
    <location>
        <begin position="273"/>
        <end position="289"/>
    </location>
</feature>
<dbReference type="Pfam" id="PF26314">
    <property type="entry name" value="MptA_B_family"/>
    <property type="match status" value="1"/>
</dbReference>
<evidence type="ECO:0000256" key="1">
    <source>
        <dbReference type="SAM" id="Phobius"/>
    </source>
</evidence>
<dbReference type="Proteomes" id="UP000287224">
    <property type="component" value="Unassembled WGS sequence"/>
</dbReference>